<evidence type="ECO:0000313" key="1">
    <source>
        <dbReference type="EMBL" id="KQK07605.1"/>
    </source>
</evidence>
<evidence type="ECO:0000313" key="2">
    <source>
        <dbReference type="EnsemblPlants" id="KQK07605"/>
    </source>
</evidence>
<gene>
    <name evidence="1" type="ORF">BRADI_2g36506v3</name>
</gene>
<sequence>MTIIAETRSLPVSLILTGHARTYLKWIEHHTHHCYVDILNGLSSMSGHSLVKSAVIQYTVSFSLLKTTKFSDKTKCR</sequence>
<reference evidence="1 2" key="1">
    <citation type="journal article" date="2010" name="Nature">
        <title>Genome sequencing and analysis of the model grass Brachypodium distachyon.</title>
        <authorList>
            <consortium name="International Brachypodium Initiative"/>
        </authorList>
    </citation>
    <scope>NUCLEOTIDE SEQUENCE [LARGE SCALE GENOMIC DNA]</scope>
    <source>
        <strain evidence="1 2">Bd21</strain>
    </source>
</reference>
<dbReference type="Gramene" id="KQK07605">
    <property type="protein sequence ID" value="KQK07605"/>
    <property type="gene ID" value="BRADI_2g36506v3"/>
</dbReference>
<dbReference type="EMBL" id="CM000881">
    <property type="protein sequence ID" value="KQK07605.1"/>
    <property type="molecule type" value="Genomic_DNA"/>
</dbReference>
<reference evidence="1" key="2">
    <citation type="submission" date="2017-06" db="EMBL/GenBank/DDBJ databases">
        <title>WGS assembly of Brachypodium distachyon.</title>
        <authorList>
            <consortium name="The International Brachypodium Initiative"/>
            <person name="Lucas S."/>
            <person name="Harmon-Smith M."/>
            <person name="Lail K."/>
            <person name="Tice H."/>
            <person name="Grimwood J."/>
            <person name="Bruce D."/>
            <person name="Barry K."/>
            <person name="Shu S."/>
            <person name="Lindquist E."/>
            <person name="Wang M."/>
            <person name="Pitluck S."/>
            <person name="Vogel J.P."/>
            <person name="Garvin D.F."/>
            <person name="Mockler T.C."/>
            <person name="Schmutz J."/>
            <person name="Rokhsar D."/>
            <person name="Bevan M.W."/>
        </authorList>
    </citation>
    <scope>NUCLEOTIDE SEQUENCE</scope>
    <source>
        <strain evidence="1">Bd21</strain>
    </source>
</reference>
<name>A0A0Q3GAR9_BRADI</name>
<evidence type="ECO:0000313" key="3">
    <source>
        <dbReference type="Proteomes" id="UP000008810"/>
    </source>
</evidence>
<dbReference type="EnsemblPlants" id="KQK07605">
    <property type="protein sequence ID" value="KQK07605"/>
    <property type="gene ID" value="BRADI_2g36506v3"/>
</dbReference>
<proteinExistence type="predicted"/>
<dbReference type="AlphaFoldDB" id="A0A0Q3GAR9"/>
<dbReference type="Proteomes" id="UP000008810">
    <property type="component" value="Chromosome 2"/>
</dbReference>
<reference evidence="2" key="3">
    <citation type="submission" date="2018-08" db="UniProtKB">
        <authorList>
            <consortium name="EnsemblPlants"/>
        </authorList>
    </citation>
    <scope>IDENTIFICATION</scope>
    <source>
        <strain evidence="2">cv. Bd21</strain>
    </source>
</reference>
<dbReference type="InParanoid" id="A0A0Q3GAR9"/>
<accession>A0A0Q3GAR9</accession>
<keyword evidence="3" id="KW-1185">Reference proteome</keyword>
<organism evidence="1">
    <name type="scientific">Brachypodium distachyon</name>
    <name type="common">Purple false brome</name>
    <name type="synonym">Trachynia distachya</name>
    <dbReference type="NCBI Taxonomy" id="15368"/>
    <lineage>
        <taxon>Eukaryota</taxon>
        <taxon>Viridiplantae</taxon>
        <taxon>Streptophyta</taxon>
        <taxon>Embryophyta</taxon>
        <taxon>Tracheophyta</taxon>
        <taxon>Spermatophyta</taxon>
        <taxon>Magnoliopsida</taxon>
        <taxon>Liliopsida</taxon>
        <taxon>Poales</taxon>
        <taxon>Poaceae</taxon>
        <taxon>BOP clade</taxon>
        <taxon>Pooideae</taxon>
        <taxon>Stipodae</taxon>
        <taxon>Brachypodieae</taxon>
        <taxon>Brachypodium</taxon>
    </lineage>
</organism>
<protein>
    <submittedName>
        <fullName evidence="1 2">Uncharacterized protein</fullName>
    </submittedName>
</protein>